<evidence type="ECO:0000313" key="9">
    <source>
        <dbReference type="Proteomes" id="UP000217343"/>
    </source>
</evidence>
<accession>A0A250JMC2</accession>
<dbReference type="GO" id="GO:0046872">
    <property type="term" value="F:metal ion binding"/>
    <property type="evidence" value="ECO:0007669"/>
    <property type="project" value="UniProtKB-KW"/>
</dbReference>
<evidence type="ECO:0000256" key="2">
    <source>
        <dbReference type="ARBA" id="ARBA00022723"/>
    </source>
</evidence>
<dbReference type="EMBL" id="CP022203">
    <property type="protein sequence ID" value="ATB44813.1"/>
    <property type="molecule type" value="Genomic_DNA"/>
</dbReference>
<keyword evidence="3 4" id="KW-0408">Iron</keyword>
<evidence type="ECO:0000256" key="6">
    <source>
        <dbReference type="SAM" id="SignalP"/>
    </source>
</evidence>
<sequence length="156" mass="16934">MKQLLLLSLLLLPGLAAGAADAGKLAFDKACAGCHTVTPQGKDKGKRGAKAARPIPTERRGRGTDLGPLIPKRTPEQLSAWIARPSQVKPKTSCDTRLLPADDRELVLNYLAHSIHAPAPTREALLRQQLKQDLAARQAQKQRKANDPSRRSKGKK</sequence>
<dbReference type="SUPFAM" id="SSF46626">
    <property type="entry name" value="Cytochrome c"/>
    <property type="match status" value="1"/>
</dbReference>
<dbReference type="KEGG" id="mmas:MYMAC_000390"/>
<dbReference type="InterPro" id="IPR036909">
    <property type="entry name" value="Cyt_c-like_dom_sf"/>
</dbReference>
<dbReference type="PROSITE" id="PS51007">
    <property type="entry name" value="CYTC"/>
    <property type="match status" value="1"/>
</dbReference>
<dbReference type="RefSeq" id="WP_095956827.1">
    <property type="nucleotide sequence ID" value="NZ_CP022203.1"/>
</dbReference>
<feature type="domain" description="Cytochrome c" evidence="7">
    <location>
        <begin position="18"/>
        <end position="115"/>
    </location>
</feature>
<evidence type="ECO:0000256" key="3">
    <source>
        <dbReference type="ARBA" id="ARBA00023004"/>
    </source>
</evidence>
<feature type="chain" id="PRO_5012761278" description="Cytochrome c domain-containing protein" evidence="6">
    <location>
        <begin position="20"/>
        <end position="156"/>
    </location>
</feature>
<evidence type="ECO:0000256" key="4">
    <source>
        <dbReference type="PROSITE-ProRule" id="PRU00433"/>
    </source>
</evidence>
<protein>
    <recommendedName>
        <fullName evidence="7">Cytochrome c domain-containing protein</fullName>
    </recommendedName>
</protein>
<keyword evidence="2 4" id="KW-0479">Metal-binding</keyword>
<dbReference type="OrthoDB" id="5383438at2"/>
<dbReference type="Pfam" id="PF00034">
    <property type="entry name" value="Cytochrom_C"/>
    <property type="match status" value="1"/>
</dbReference>
<evidence type="ECO:0000313" key="8">
    <source>
        <dbReference type="EMBL" id="ATB44813.1"/>
    </source>
</evidence>
<keyword evidence="1 4" id="KW-0349">Heme</keyword>
<dbReference type="Proteomes" id="UP000217343">
    <property type="component" value="Chromosome"/>
</dbReference>
<name>A0A250JMC2_9BACT</name>
<dbReference type="Gene3D" id="1.10.760.10">
    <property type="entry name" value="Cytochrome c-like domain"/>
    <property type="match status" value="1"/>
</dbReference>
<feature type="region of interest" description="Disordered" evidence="5">
    <location>
        <begin position="131"/>
        <end position="156"/>
    </location>
</feature>
<evidence type="ECO:0000256" key="1">
    <source>
        <dbReference type="ARBA" id="ARBA00022617"/>
    </source>
</evidence>
<organism evidence="8 9">
    <name type="scientific">Corallococcus macrosporus DSM 14697</name>
    <dbReference type="NCBI Taxonomy" id="1189310"/>
    <lineage>
        <taxon>Bacteria</taxon>
        <taxon>Pseudomonadati</taxon>
        <taxon>Myxococcota</taxon>
        <taxon>Myxococcia</taxon>
        <taxon>Myxococcales</taxon>
        <taxon>Cystobacterineae</taxon>
        <taxon>Myxococcaceae</taxon>
        <taxon>Corallococcus</taxon>
    </lineage>
</organism>
<keyword evidence="9" id="KW-1185">Reference proteome</keyword>
<evidence type="ECO:0000256" key="5">
    <source>
        <dbReference type="SAM" id="MobiDB-lite"/>
    </source>
</evidence>
<reference evidence="8 9" key="1">
    <citation type="submission" date="2017-06" db="EMBL/GenBank/DDBJ databases">
        <title>Sequencing and comparative analysis of myxobacterial genomes.</title>
        <authorList>
            <person name="Rupp O."/>
            <person name="Goesmann A."/>
            <person name="Sogaard-Andersen L."/>
        </authorList>
    </citation>
    <scope>NUCLEOTIDE SEQUENCE [LARGE SCALE GENOMIC DNA]</scope>
    <source>
        <strain evidence="8 9">DSM 14697</strain>
    </source>
</reference>
<feature type="region of interest" description="Disordered" evidence="5">
    <location>
        <begin position="36"/>
        <end position="71"/>
    </location>
</feature>
<gene>
    <name evidence="8" type="ORF">MYMAC_000390</name>
</gene>
<dbReference type="InterPro" id="IPR009056">
    <property type="entry name" value="Cyt_c-like_dom"/>
</dbReference>
<keyword evidence="6" id="KW-0732">Signal</keyword>
<dbReference type="GO" id="GO:0020037">
    <property type="term" value="F:heme binding"/>
    <property type="evidence" value="ECO:0007669"/>
    <property type="project" value="InterPro"/>
</dbReference>
<proteinExistence type="predicted"/>
<dbReference type="AlphaFoldDB" id="A0A250JMC2"/>
<evidence type="ECO:0000259" key="7">
    <source>
        <dbReference type="PROSITE" id="PS51007"/>
    </source>
</evidence>
<dbReference type="GO" id="GO:0009055">
    <property type="term" value="F:electron transfer activity"/>
    <property type="evidence" value="ECO:0007669"/>
    <property type="project" value="InterPro"/>
</dbReference>
<feature type="signal peptide" evidence="6">
    <location>
        <begin position="1"/>
        <end position="19"/>
    </location>
</feature>